<dbReference type="GO" id="GO:0046872">
    <property type="term" value="F:metal ion binding"/>
    <property type="evidence" value="ECO:0007669"/>
    <property type="project" value="UniProtKB-KW"/>
</dbReference>
<dbReference type="InParanoid" id="A0A1Y1ZAQ2"/>
<dbReference type="PRINTS" id="PR00092">
    <property type="entry name" value="TYROSINASE"/>
</dbReference>
<dbReference type="Pfam" id="PF00264">
    <property type="entry name" value="Tyrosinase"/>
    <property type="match status" value="1"/>
</dbReference>
<gene>
    <name evidence="4" type="ORF">K493DRAFT_158528</name>
</gene>
<dbReference type="EMBL" id="MCFE01000009">
    <property type="protein sequence ID" value="ORY07352.1"/>
    <property type="molecule type" value="Genomic_DNA"/>
</dbReference>
<accession>A0A1Y1ZAQ2</accession>
<dbReference type="GO" id="GO:0016491">
    <property type="term" value="F:oxidoreductase activity"/>
    <property type="evidence" value="ECO:0007669"/>
    <property type="project" value="InterPro"/>
</dbReference>
<name>A0A1Y1ZAQ2_9FUNG</name>
<feature type="non-terminal residue" evidence="4">
    <location>
        <position position="1"/>
    </location>
</feature>
<proteinExistence type="predicted"/>
<feature type="domain" description="Tyrosinase copper-binding" evidence="3">
    <location>
        <begin position="33"/>
        <end position="208"/>
    </location>
</feature>
<keyword evidence="2" id="KW-0186">Copper</keyword>
<evidence type="ECO:0000256" key="2">
    <source>
        <dbReference type="ARBA" id="ARBA00023008"/>
    </source>
</evidence>
<feature type="non-terminal residue" evidence="4">
    <location>
        <position position="258"/>
    </location>
</feature>
<dbReference type="PANTHER" id="PTHR11474">
    <property type="entry name" value="TYROSINASE FAMILY MEMBER"/>
    <property type="match status" value="1"/>
</dbReference>
<comment type="caution">
    <text evidence="4">The sequence shown here is derived from an EMBL/GenBank/DDBJ whole genome shotgun (WGS) entry which is preliminary data.</text>
</comment>
<protein>
    <submittedName>
        <fullName evidence="4">Di-copper centre-containing protein</fullName>
    </submittedName>
</protein>
<sequence length="258" mass="29658">CTAIGTRKEIRQMKSDEVDAFINAVYKFKSTKLYDNLVVTHSGYYRFGHNSSAFLPWNRYYLRQFEQNLQLFDPTVTLPYWDFTLDSQAPERSTVFKWFGSTGDGYQNFCINDGAFARWQVMNPTRTCLKRSFDGEYKISAFPPPEVTGYILRTAQNFDQLRQFIEYGIHGQVLQAFGGDLSTIFGPNDPLYWLIHSFIDKLWWEWQTNSVDQLYSYGGVNNQGSSVAHCDLIVPWAVPVSAVLDTLSPGLCYVYSPS</sequence>
<evidence type="ECO:0000256" key="1">
    <source>
        <dbReference type="ARBA" id="ARBA00022723"/>
    </source>
</evidence>
<dbReference type="InterPro" id="IPR050316">
    <property type="entry name" value="Tyrosinase/Hemocyanin"/>
</dbReference>
<dbReference type="InterPro" id="IPR008922">
    <property type="entry name" value="Di-copper_centre_dom_sf"/>
</dbReference>
<dbReference type="SUPFAM" id="SSF48056">
    <property type="entry name" value="Di-copper centre-containing domain"/>
    <property type="match status" value="1"/>
</dbReference>
<evidence type="ECO:0000313" key="5">
    <source>
        <dbReference type="Proteomes" id="UP000193498"/>
    </source>
</evidence>
<dbReference type="PANTHER" id="PTHR11474:SF126">
    <property type="entry name" value="TYROSINASE-LIKE PROTEIN TYR-1-RELATED"/>
    <property type="match status" value="1"/>
</dbReference>
<dbReference type="OrthoDB" id="6132182at2759"/>
<dbReference type="Proteomes" id="UP000193498">
    <property type="component" value="Unassembled WGS sequence"/>
</dbReference>
<evidence type="ECO:0000259" key="3">
    <source>
        <dbReference type="Pfam" id="PF00264"/>
    </source>
</evidence>
<keyword evidence="1" id="KW-0479">Metal-binding</keyword>
<dbReference type="AlphaFoldDB" id="A0A1Y1ZAQ2"/>
<dbReference type="Gene3D" id="1.10.1280.10">
    <property type="entry name" value="Di-copper center containing domain from catechol oxidase"/>
    <property type="match status" value="1"/>
</dbReference>
<dbReference type="InterPro" id="IPR002227">
    <property type="entry name" value="Tyrosinase_Cu-bd"/>
</dbReference>
<evidence type="ECO:0000313" key="4">
    <source>
        <dbReference type="EMBL" id="ORY07352.1"/>
    </source>
</evidence>
<keyword evidence="5" id="KW-1185">Reference proteome</keyword>
<reference evidence="4 5" key="1">
    <citation type="submission" date="2016-07" db="EMBL/GenBank/DDBJ databases">
        <title>Pervasive Adenine N6-methylation of Active Genes in Fungi.</title>
        <authorList>
            <consortium name="DOE Joint Genome Institute"/>
            <person name="Mondo S.J."/>
            <person name="Dannebaum R.O."/>
            <person name="Kuo R.C."/>
            <person name="Labutti K."/>
            <person name="Haridas S."/>
            <person name="Kuo A."/>
            <person name="Salamov A."/>
            <person name="Ahrendt S.R."/>
            <person name="Lipzen A."/>
            <person name="Sullivan W."/>
            <person name="Andreopoulos W.B."/>
            <person name="Clum A."/>
            <person name="Lindquist E."/>
            <person name="Daum C."/>
            <person name="Ramamoorthy G.K."/>
            <person name="Gryganskyi A."/>
            <person name="Culley D."/>
            <person name="Magnuson J.K."/>
            <person name="James T.Y."/>
            <person name="O'Malley M.A."/>
            <person name="Stajich J.E."/>
            <person name="Spatafora J.W."/>
            <person name="Visel A."/>
            <person name="Grigoriev I.V."/>
        </authorList>
    </citation>
    <scope>NUCLEOTIDE SEQUENCE [LARGE SCALE GENOMIC DNA]</scope>
    <source>
        <strain evidence="4 5">CBS 931.73</strain>
    </source>
</reference>
<organism evidence="4 5">
    <name type="scientific">Basidiobolus meristosporus CBS 931.73</name>
    <dbReference type="NCBI Taxonomy" id="1314790"/>
    <lineage>
        <taxon>Eukaryota</taxon>
        <taxon>Fungi</taxon>
        <taxon>Fungi incertae sedis</taxon>
        <taxon>Zoopagomycota</taxon>
        <taxon>Entomophthoromycotina</taxon>
        <taxon>Basidiobolomycetes</taxon>
        <taxon>Basidiobolales</taxon>
        <taxon>Basidiobolaceae</taxon>
        <taxon>Basidiobolus</taxon>
    </lineage>
</organism>